<evidence type="ECO:0000256" key="2">
    <source>
        <dbReference type="ARBA" id="ARBA00022475"/>
    </source>
</evidence>
<dbReference type="HOGENOM" id="CLU_005531_0_0_9"/>
<dbReference type="Pfam" id="PF12704">
    <property type="entry name" value="MacB_PCD"/>
    <property type="match status" value="2"/>
</dbReference>
<reference evidence="11 12" key="1">
    <citation type="submission" date="2013-02" db="EMBL/GenBank/DDBJ databases">
        <title>The Genome Sequence of Enterococcus phoeniculicola BAA-412.</title>
        <authorList>
            <consortium name="The Broad Institute Genome Sequencing Platform"/>
            <consortium name="The Broad Institute Genome Sequencing Center for Infectious Disease"/>
            <person name="Earl A.M."/>
            <person name="Gilmore M.S."/>
            <person name="Lebreton F."/>
            <person name="Walker B."/>
            <person name="Young S.K."/>
            <person name="Zeng Q."/>
            <person name="Gargeya S."/>
            <person name="Fitzgerald M."/>
            <person name="Haas B."/>
            <person name="Abouelleil A."/>
            <person name="Alvarado L."/>
            <person name="Arachchi H.M."/>
            <person name="Berlin A.M."/>
            <person name="Chapman S.B."/>
            <person name="Dewar J."/>
            <person name="Goldberg J."/>
            <person name="Griggs A."/>
            <person name="Gujja S."/>
            <person name="Hansen M."/>
            <person name="Howarth C."/>
            <person name="Imamovic A."/>
            <person name="Larimer J."/>
            <person name="McCowan C."/>
            <person name="Murphy C."/>
            <person name="Neiman D."/>
            <person name="Pearson M."/>
            <person name="Priest M."/>
            <person name="Roberts A."/>
            <person name="Saif S."/>
            <person name="Shea T."/>
            <person name="Sisk P."/>
            <person name="Sykes S."/>
            <person name="Wortman J."/>
            <person name="Nusbaum C."/>
            <person name="Birren B."/>
        </authorList>
    </citation>
    <scope>NUCLEOTIDE SEQUENCE [LARGE SCALE GENOMIC DNA]</scope>
    <source>
        <strain evidence="11 12">ATCC BAA-412</strain>
    </source>
</reference>
<name>R3TQV0_9ENTE</name>
<feature type="transmembrane region" description="Helical" evidence="8">
    <location>
        <begin position="776"/>
        <end position="796"/>
    </location>
</feature>
<keyword evidence="3 8" id="KW-0812">Transmembrane</keyword>
<feature type="transmembrane region" description="Helical" evidence="8">
    <location>
        <begin position="1010"/>
        <end position="1030"/>
    </location>
</feature>
<feature type="transmembrane region" description="Helical" evidence="8">
    <location>
        <begin position="699"/>
        <end position="723"/>
    </location>
</feature>
<keyword evidence="5 8" id="KW-0472">Membrane</keyword>
<feature type="region of interest" description="Disordered" evidence="7">
    <location>
        <begin position="287"/>
        <end position="308"/>
    </location>
</feature>
<feature type="domain" description="ABC3 transporter permease C-terminal" evidence="9">
    <location>
        <begin position="610"/>
        <end position="722"/>
    </location>
</feature>
<dbReference type="GO" id="GO:0005886">
    <property type="term" value="C:plasma membrane"/>
    <property type="evidence" value="ECO:0007669"/>
    <property type="project" value="UniProtKB-SubCell"/>
</dbReference>
<evidence type="ECO:0000259" key="9">
    <source>
        <dbReference type="Pfam" id="PF02687"/>
    </source>
</evidence>
<dbReference type="EMBL" id="AJAT01000015">
    <property type="protein sequence ID" value="EOL43904.1"/>
    <property type="molecule type" value="Genomic_DNA"/>
</dbReference>
<accession>R3TQV0</accession>
<evidence type="ECO:0000256" key="7">
    <source>
        <dbReference type="SAM" id="MobiDB-lite"/>
    </source>
</evidence>
<comment type="caution">
    <text evidence="11">The sequence shown here is derived from an EMBL/GenBank/DDBJ whole genome shotgun (WGS) entry which is preliminary data.</text>
</comment>
<dbReference type="SUPFAM" id="SSF58100">
    <property type="entry name" value="Bacterial hemolysins"/>
    <property type="match status" value="1"/>
</dbReference>
<protein>
    <recommendedName>
        <fullName evidence="13">ABC3 transporter permease protein domain-containing protein</fullName>
    </recommendedName>
</protein>
<dbReference type="RefSeq" id="WP_010768548.1">
    <property type="nucleotide sequence ID" value="NZ_ASWE01000002.1"/>
</dbReference>
<keyword evidence="4 8" id="KW-1133">Transmembrane helix</keyword>
<evidence type="ECO:0000313" key="11">
    <source>
        <dbReference type="EMBL" id="EOL43904.1"/>
    </source>
</evidence>
<feature type="domain" description="MacB-like periplasmic core" evidence="10">
    <location>
        <begin position="777"/>
        <end position="976"/>
    </location>
</feature>
<dbReference type="InterPro" id="IPR038766">
    <property type="entry name" value="Membrane_comp_ABC_pdt"/>
</dbReference>
<feature type="compositionally biased region" description="Basic and acidic residues" evidence="7">
    <location>
        <begin position="287"/>
        <end position="300"/>
    </location>
</feature>
<feature type="transmembrane region" description="Helical" evidence="8">
    <location>
        <begin position="655"/>
        <end position="679"/>
    </location>
</feature>
<feature type="transmembrane region" description="Helical" evidence="8">
    <location>
        <begin position="604"/>
        <end position="625"/>
    </location>
</feature>
<evidence type="ECO:0000256" key="5">
    <source>
        <dbReference type="ARBA" id="ARBA00023136"/>
    </source>
</evidence>
<sequence>MKKTAMWKTSIREIWQSKARFLSILGIIFLGVAFFVGIGATGPDMIRTGDRYFREHQLADTTIVSTLGIVDKDIKTIKEMPEVAEVTPQYSKDVNITEKNSVIRFIGLNIKNQGINQYIIQEGRLPEKSGEIALDSLAQIKGRYKVGDTFKLEDKDDKDGVFKKDTYKIVGFVNSPEYIENVSRGNTNVGTGSIDFFVVIPEEDLDLSTYTRALIRYKNTTDAQAYSDEYDRLVNKNEAALEKILKNRPEERLNEVKIEAKDEIKQAQKKIDDGEKALNDGEKKLADSKKELDDGKKKLSESQTELNEKISTGQKEIDENQAKLQESQAELNQQSETLAQKKQELSAVESQISTAKQTLTDLTIQQSDLQRKAGQLDSALSTYQVIEGLLEQVKTVADEEFTESLKQTLNTLSTLLIQVDASQELKDAVNQLSQSLNEADLNQVVQEVQTAKNTLLQQQKELEAGLQQIQQAIATINEQIDQYNSGKEQISNGELQIQVAQLQIDNGQDRLTSAQKELTAGKTEGQKQIDEAQKELDEGQKAYDEGIKTFEKEKKENQPKLDDAKKKVKDAEKRLEELKPAELIFTNRNDNPGYTEYKENANRISSLATVFPIIFFLIAALVSLTTMTRMVEEKRNEIGTFKALGYKNGEIAQKFLLYSFSAGMTGAILGLVLGFYLFPSIIFSAYGQMYNLDGFQTPWYWSYSLIGIAVALVCTVGTALLVVRIDLFSTPANLLRPKAPKAGQRILMERVTPLWKRLSFIQKVTMRNLFRYKQRMLMTILGIAGCMSMIITGFGIRDSISDVVNVQFNKLWHYQAIVTFKEEATSKQTQEYEQAIEALDSFQDSLPMSSETLTLSETGKTTQDVSVYVPKDPDNISKFVLFNDRKTGEKYSLTNDGVIINEKLSKLFDLKPGDTIELANSDKKQFKVKITAIAENYTGHFAYMTPTYYQKVFGKTPSYNTDVLLFDKDLSAQSENSMAQMLMENPKVINVTFLTQSINALDETISSLNIVIWVLIVSAGMLAFIVLYNLTNINISERIRELSTIKVLGFYDKELIMYVYRENIILTVLGIFAGLFFGKWEHGYILQTVEVDMVMFSPEIHWLSYVYSSLITILFTFIVGVVMYFKLKKVDMIEALKSNE</sequence>
<evidence type="ECO:0000256" key="6">
    <source>
        <dbReference type="SAM" id="Coils"/>
    </source>
</evidence>
<feature type="transmembrane region" description="Helical" evidence="8">
    <location>
        <begin position="21"/>
        <end position="40"/>
    </location>
</feature>
<feature type="domain" description="MacB-like periplasmic core" evidence="10">
    <location>
        <begin position="21"/>
        <end position="229"/>
    </location>
</feature>
<feature type="domain" description="ABC3 transporter permease C-terminal" evidence="9">
    <location>
        <begin position="1014"/>
        <end position="1130"/>
    </location>
</feature>
<dbReference type="OrthoDB" id="5137249at2"/>
<dbReference type="eggNOG" id="COG1511">
    <property type="taxonomic scope" value="Bacteria"/>
</dbReference>
<evidence type="ECO:0000259" key="10">
    <source>
        <dbReference type="Pfam" id="PF12704"/>
    </source>
</evidence>
<keyword evidence="6" id="KW-0175">Coiled coil</keyword>
<dbReference type="Pfam" id="PF02687">
    <property type="entry name" value="FtsX"/>
    <property type="match status" value="2"/>
</dbReference>
<dbReference type="PANTHER" id="PTHR30287:SF1">
    <property type="entry name" value="INNER MEMBRANE PROTEIN"/>
    <property type="match status" value="1"/>
</dbReference>
<feature type="transmembrane region" description="Helical" evidence="8">
    <location>
        <begin position="1100"/>
        <end position="1125"/>
    </location>
</feature>
<feature type="transmembrane region" description="Helical" evidence="8">
    <location>
        <begin position="1063"/>
        <end position="1080"/>
    </location>
</feature>
<evidence type="ECO:0000256" key="8">
    <source>
        <dbReference type="SAM" id="Phobius"/>
    </source>
</evidence>
<gene>
    <name evidence="11" type="ORF">UC3_01885</name>
</gene>
<feature type="coiled-coil region" evidence="6">
    <location>
        <begin position="422"/>
        <end position="581"/>
    </location>
</feature>
<evidence type="ECO:0000256" key="3">
    <source>
        <dbReference type="ARBA" id="ARBA00022692"/>
    </source>
</evidence>
<dbReference type="PANTHER" id="PTHR30287">
    <property type="entry name" value="MEMBRANE COMPONENT OF PREDICTED ABC SUPERFAMILY METABOLITE UPTAKE TRANSPORTER"/>
    <property type="match status" value="1"/>
</dbReference>
<dbReference type="STRING" id="154621.RV11_GL001080"/>
<organism evidence="11 12">
    <name type="scientific">Enterococcus phoeniculicola ATCC BAA-412</name>
    <dbReference type="NCBI Taxonomy" id="1158610"/>
    <lineage>
        <taxon>Bacteria</taxon>
        <taxon>Bacillati</taxon>
        <taxon>Bacillota</taxon>
        <taxon>Bacilli</taxon>
        <taxon>Lactobacillales</taxon>
        <taxon>Enterococcaceae</taxon>
        <taxon>Enterococcus</taxon>
    </lineage>
</organism>
<dbReference type="InterPro" id="IPR025857">
    <property type="entry name" value="MacB_PCD"/>
</dbReference>
<dbReference type="PATRIC" id="fig|1158610.3.peg.1879"/>
<keyword evidence="2" id="KW-1003">Cell membrane</keyword>
<dbReference type="AlphaFoldDB" id="R3TQV0"/>
<dbReference type="InterPro" id="IPR003838">
    <property type="entry name" value="ABC3_permease_C"/>
</dbReference>
<proteinExistence type="predicted"/>
<evidence type="ECO:0000256" key="4">
    <source>
        <dbReference type="ARBA" id="ARBA00022989"/>
    </source>
</evidence>
<evidence type="ECO:0008006" key="13">
    <source>
        <dbReference type="Google" id="ProtNLM"/>
    </source>
</evidence>
<keyword evidence="12" id="KW-1185">Reference proteome</keyword>
<evidence type="ECO:0000256" key="1">
    <source>
        <dbReference type="ARBA" id="ARBA00004651"/>
    </source>
</evidence>
<comment type="subcellular location">
    <subcellularLocation>
        <location evidence="1">Cell membrane</location>
        <topology evidence="1">Multi-pass membrane protein</topology>
    </subcellularLocation>
</comment>
<evidence type="ECO:0000313" key="12">
    <source>
        <dbReference type="Proteomes" id="UP000013785"/>
    </source>
</evidence>
<dbReference type="eggNOG" id="COG0577">
    <property type="taxonomic scope" value="Bacteria"/>
</dbReference>
<dbReference type="Proteomes" id="UP000013785">
    <property type="component" value="Unassembled WGS sequence"/>
</dbReference>